<reference evidence="2" key="1">
    <citation type="journal article" date="2020" name="Nature">
        <title>Giant virus diversity and host interactions through global metagenomics.</title>
        <authorList>
            <person name="Schulz F."/>
            <person name="Roux S."/>
            <person name="Paez-Espino D."/>
            <person name="Jungbluth S."/>
            <person name="Walsh D.A."/>
            <person name="Denef V.J."/>
            <person name="McMahon K.D."/>
            <person name="Konstantinidis K.T."/>
            <person name="Eloe-Fadrosh E.A."/>
            <person name="Kyrpides N.C."/>
            <person name="Woyke T."/>
        </authorList>
    </citation>
    <scope>NUCLEOTIDE SEQUENCE</scope>
    <source>
        <strain evidence="2">GVMAG-S-ERX555907-63</strain>
    </source>
</reference>
<organism evidence="2">
    <name type="scientific">viral metagenome</name>
    <dbReference type="NCBI Taxonomy" id="1070528"/>
    <lineage>
        <taxon>unclassified sequences</taxon>
        <taxon>metagenomes</taxon>
        <taxon>organismal metagenomes</taxon>
    </lineage>
</organism>
<dbReference type="InterPro" id="IPR002654">
    <property type="entry name" value="Glyco_trans_25"/>
</dbReference>
<dbReference type="EMBL" id="MN741023">
    <property type="protein sequence ID" value="QHU23115.1"/>
    <property type="molecule type" value="Genomic_DNA"/>
</dbReference>
<accession>A0A6C0KYS6</accession>
<evidence type="ECO:0000259" key="1">
    <source>
        <dbReference type="Pfam" id="PF01755"/>
    </source>
</evidence>
<dbReference type="Pfam" id="PF01755">
    <property type="entry name" value="Glyco_transf_25"/>
    <property type="match status" value="1"/>
</dbReference>
<evidence type="ECO:0000313" key="2">
    <source>
        <dbReference type="EMBL" id="QHU23115.1"/>
    </source>
</evidence>
<name>A0A6C0KYS6_9ZZZZ</name>
<sequence>MTKTVFQKGSLNPENYINKPIHEKCCSFVINLERRTDRLKQFENKYMPNDFIDLYIKKAVEGEKPNNLGLKKLKTGEYGCFLSHYQIWKYIKDNSIPYCCIYEDDVLFTKDYNAKLHRLLKELPMDFNILYLGGRFSCDYRSKRVSKVTENIYKHACYPYEKRIKYALEKEKNRIIGNRTANWPGNDLDRTTQAYIISLKCATFLCEQICEENPMISMNRPVDHFLLDVLYKKNKLDILNSQPLIAWSPRKGDSDIR</sequence>
<feature type="domain" description="Glycosyl transferase family 25" evidence="1">
    <location>
        <begin position="28"/>
        <end position="224"/>
    </location>
</feature>
<dbReference type="AlphaFoldDB" id="A0A6C0KYS6"/>
<dbReference type="CDD" id="cd06532">
    <property type="entry name" value="Glyco_transf_25"/>
    <property type="match status" value="1"/>
</dbReference>
<proteinExistence type="predicted"/>
<protein>
    <recommendedName>
        <fullName evidence="1">Glycosyl transferase family 25 domain-containing protein</fullName>
    </recommendedName>
</protein>